<name>A0A1I7VJF7_LOALO</name>
<proteinExistence type="predicted"/>
<evidence type="ECO:0000313" key="4">
    <source>
        <dbReference type="WBParaSite" id="EN70_323"/>
    </source>
</evidence>
<evidence type="ECO:0000313" key="3">
    <source>
        <dbReference type="Proteomes" id="UP000095285"/>
    </source>
</evidence>
<dbReference type="KEGG" id="loa:LOAG_11713"/>
<sequence>MLNIPGPSRTFSEFPSSPVLEKTTRMAIQRDITSTRMTIPRDITTHTAVPRDITTPPTAIKRDITRTPMAIPRDITANPSTETESERYPHHKHSSPSAGFPSAFDLELPTLAIYS</sequence>
<dbReference type="InParanoid" id="A0A1I7VJF7"/>
<evidence type="ECO:0000313" key="2">
    <source>
        <dbReference type="EMBL" id="EFO16790.2"/>
    </source>
</evidence>
<protein>
    <submittedName>
        <fullName evidence="2 4">Uncharacterized protein</fullName>
    </submittedName>
</protein>
<accession>A0A1I7VJF7</accession>
<dbReference type="WBParaSite" id="EN70_323">
    <property type="protein sequence ID" value="EN70_323"/>
    <property type="gene ID" value="EN70_323"/>
</dbReference>
<dbReference type="EMBL" id="JH712097">
    <property type="protein sequence ID" value="EFO16790.2"/>
    <property type="molecule type" value="Genomic_DNA"/>
</dbReference>
<organism evidence="3 4">
    <name type="scientific">Loa loa</name>
    <name type="common">Eye worm</name>
    <name type="synonym">Filaria loa</name>
    <dbReference type="NCBI Taxonomy" id="7209"/>
    <lineage>
        <taxon>Eukaryota</taxon>
        <taxon>Metazoa</taxon>
        <taxon>Ecdysozoa</taxon>
        <taxon>Nematoda</taxon>
        <taxon>Chromadorea</taxon>
        <taxon>Rhabditida</taxon>
        <taxon>Spirurina</taxon>
        <taxon>Spiruromorpha</taxon>
        <taxon>Filarioidea</taxon>
        <taxon>Onchocercidae</taxon>
        <taxon>Loa</taxon>
    </lineage>
</organism>
<keyword evidence="3" id="KW-1185">Reference proteome</keyword>
<evidence type="ECO:0000256" key="1">
    <source>
        <dbReference type="SAM" id="MobiDB-lite"/>
    </source>
</evidence>
<gene>
    <name evidence="2 4" type="ORF">LOAG_11713</name>
</gene>
<dbReference type="CTD" id="9949171"/>
<dbReference type="GeneID" id="9949171"/>
<dbReference type="AlphaFoldDB" id="A0A1I7VJF7"/>
<accession>A0A1S0TMN3</accession>
<feature type="region of interest" description="Disordered" evidence="1">
    <location>
        <begin position="68"/>
        <end position="103"/>
    </location>
</feature>
<reference evidence="2 3" key="1">
    <citation type="submission" date="2012-04" db="EMBL/GenBank/DDBJ databases">
        <title>The Genome Sequence of Loa loa.</title>
        <authorList>
            <consortium name="The Broad Institute Genome Sequencing Platform"/>
            <consortium name="Broad Institute Genome Sequencing Center for Infectious Disease"/>
            <person name="Nutman T.B."/>
            <person name="Fink D.L."/>
            <person name="Russ C."/>
            <person name="Young S."/>
            <person name="Zeng Q."/>
            <person name="Gargeya S."/>
            <person name="Alvarado L."/>
            <person name="Berlin A."/>
            <person name="Chapman S.B."/>
            <person name="Chen Z."/>
            <person name="Freedman E."/>
            <person name="Gellesch M."/>
            <person name="Goldberg J."/>
            <person name="Griggs A."/>
            <person name="Gujja S."/>
            <person name="Heilman E.R."/>
            <person name="Heiman D."/>
            <person name="Howarth C."/>
            <person name="Mehta T."/>
            <person name="Neiman D."/>
            <person name="Pearson M."/>
            <person name="Roberts A."/>
            <person name="Saif S."/>
            <person name="Shea T."/>
            <person name="Shenoy N."/>
            <person name="Sisk P."/>
            <person name="Stolte C."/>
            <person name="Sykes S."/>
            <person name="White J."/>
            <person name="Yandava C."/>
            <person name="Haas B."/>
            <person name="Henn M.R."/>
            <person name="Nusbaum C."/>
            <person name="Birren B."/>
        </authorList>
    </citation>
    <scope>NUCLEOTIDE SEQUENCE [LARGE SCALE GENOMIC DNA]</scope>
</reference>
<dbReference type="Proteomes" id="UP000095285">
    <property type="component" value="Unassembled WGS sequence"/>
</dbReference>
<dbReference type="RefSeq" id="XP_003147279.2">
    <property type="nucleotide sequence ID" value="XM_003147231.2"/>
</dbReference>
<reference evidence="4" key="2">
    <citation type="submission" date="2016-11" db="UniProtKB">
        <authorList>
            <consortium name="WormBaseParasite"/>
        </authorList>
    </citation>
    <scope>IDENTIFICATION</scope>
</reference>